<accession>A0A0K9Q1P7</accession>
<organism evidence="1 2">
    <name type="scientific">Zostera marina</name>
    <name type="common">Eelgrass</name>
    <dbReference type="NCBI Taxonomy" id="29655"/>
    <lineage>
        <taxon>Eukaryota</taxon>
        <taxon>Viridiplantae</taxon>
        <taxon>Streptophyta</taxon>
        <taxon>Embryophyta</taxon>
        <taxon>Tracheophyta</taxon>
        <taxon>Spermatophyta</taxon>
        <taxon>Magnoliopsida</taxon>
        <taxon>Liliopsida</taxon>
        <taxon>Zosteraceae</taxon>
        <taxon>Zostera</taxon>
    </lineage>
</organism>
<dbReference type="EMBL" id="LFYR01000216">
    <property type="protein sequence ID" value="KMZ75084.1"/>
    <property type="molecule type" value="Genomic_DNA"/>
</dbReference>
<comment type="caution">
    <text evidence="1">The sequence shown here is derived from an EMBL/GenBank/DDBJ whole genome shotgun (WGS) entry which is preliminary data.</text>
</comment>
<proteinExistence type="predicted"/>
<gene>
    <name evidence="1" type="ORF">ZOSMA_11G01110</name>
</gene>
<keyword evidence="2" id="KW-1185">Reference proteome</keyword>
<protein>
    <submittedName>
        <fullName evidence="1">Uncharacterized protein</fullName>
    </submittedName>
</protein>
<evidence type="ECO:0000313" key="2">
    <source>
        <dbReference type="Proteomes" id="UP000036987"/>
    </source>
</evidence>
<evidence type="ECO:0000313" key="1">
    <source>
        <dbReference type="EMBL" id="KMZ75084.1"/>
    </source>
</evidence>
<reference evidence="2" key="1">
    <citation type="journal article" date="2016" name="Nature">
        <title>The genome of the seagrass Zostera marina reveals angiosperm adaptation to the sea.</title>
        <authorList>
            <person name="Olsen J.L."/>
            <person name="Rouze P."/>
            <person name="Verhelst B."/>
            <person name="Lin Y.-C."/>
            <person name="Bayer T."/>
            <person name="Collen J."/>
            <person name="Dattolo E."/>
            <person name="De Paoli E."/>
            <person name="Dittami S."/>
            <person name="Maumus F."/>
            <person name="Michel G."/>
            <person name="Kersting A."/>
            <person name="Lauritano C."/>
            <person name="Lohaus R."/>
            <person name="Toepel M."/>
            <person name="Tonon T."/>
            <person name="Vanneste K."/>
            <person name="Amirebrahimi M."/>
            <person name="Brakel J."/>
            <person name="Bostroem C."/>
            <person name="Chovatia M."/>
            <person name="Grimwood J."/>
            <person name="Jenkins J.W."/>
            <person name="Jueterbock A."/>
            <person name="Mraz A."/>
            <person name="Stam W.T."/>
            <person name="Tice H."/>
            <person name="Bornberg-Bauer E."/>
            <person name="Green P.J."/>
            <person name="Pearson G.A."/>
            <person name="Procaccini G."/>
            <person name="Duarte C.M."/>
            <person name="Schmutz J."/>
            <person name="Reusch T.B.H."/>
            <person name="Van de Peer Y."/>
        </authorList>
    </citation>
    <scope>NUCLEOTIDE SEQUENCE [LARGE SCALE GENOMIC DNA]</scope>
    <source>
        <strain evidence="2">cv. Finnish</strain>
    </source>
</reference>
<dbReference type="AlphaFoldDB" id="A0A0K9Q1P7"/>
<dbReference type="Proteomes" id="UP000036987">
    <property type="component" value="Unassembled WGS sequence"/>
</dbReference>
<name>A0A0K9Q1P7_ZOSMR</name>
<sequence>MVCVRALVAPISHHDLITYFISLHPVTQLDIFHPVSLWSDKGVAMQCSPCWFS</sequence>